<dbReference type="PANTHER" id="PTHR30146:SF138">
    <property type="entry name" value="TRANSCRIPTIONAL REGULATORY PROTEIN"/>
    <property type="match status" value="1"/>
</dbReference>
<dbReference type="PROSITE" id="PS50932">
    <property type="entry name" value="HTH_LACI_2"/>
    <property type="match status" value="1"/>
</dbReference>
<dbReference type="GO" id="GO:0000976">
    <property type="term" value="F:transcription cis-regulatory region binding"/>
    <property type="evidence" value="ECO:0007669"/>
    <property type="project" value="TreeGrafter"/>
</dbReference>
<dbReference type="InterPro" id="IPR028082">
    <property type="entry name" value="Peripla_BP_I"/>
</dbReference>
<proteinExistence type="predicted"/>
<evidence type="ECO:0000256" key="2">
    <source>
        <dbReference type="ARBA" id="ARBA00023125"/>
    </source>
</evidence>
<dbReference type="SUPFAM" id="SSF53822">
    <property type="entry name" value="Periplasmic binding protein-like I"/>
    <property type="match status" value="1"/>
</dbReference>
<organism evidence="5 6">
    <name type="scientific">Rhizorhabdus wittichii (strain DSM 6014 / CCUG 31198 / JCM 15750 / NBRC 105917 / EY 4224 / RW1)</name>
    <name type="common">Sphingomonas wittichii</name>
    <dbReference type="NCBI Taxonomy" id="392499"/>
    <lineage>
        <taxon>Bacteria</taxon>
        <taxon>Pseudomonadati</taxon>
        <taxon>Pseudomonadota</taxon>
        <taxon>Alphaproteobacteria</taxon>
        <taxon>Sphingomonadales</taxon>
        <taxon>Sphingomonadaceae</taxon>
        <taxon>Rhizorhabdus</taxon>
    </lineage>
</organism>
<dbReference type="EMBL" id="CP000699">
    <property type="protein sequence ID" value="ABQ70482.1"/>
    <property type="molecule type" value="Genomic_DNA"/>
</dbReference>
<dbReference type="Pfam" id="PF00356">
    <property type="entry name" value="LacI"/>
    <property type="match status" value="1"/>
</dbReference>
<evidence type="ECO:0000259" key="4">
    <source>
        <dbReference type="PROSITE" id="PS50932"/>
    </source>
</evidence>
<dbReference type="InterPro" id="IPR000843">
    <property type="entry name" value="HTH_LacI"/>
</dbReference>
<evidence type="ECO:0000313" key="5">
    <source>
        <dbReference type="EMBL" id="ABQ70482.1"/>
    </source>
</evidence>
<dbReference type="CDD" id="cd01392">
    <property type="entry name" value="HTH_LacI"/>
    <property type="match status" value="1"/>
</dbReference>
<dbReference type="InterPro" id="IPR046335">
    <property type="entry name" value="LacI/GalR-like_sensor"/>
</dbReference>
<evidence type="ECO:0000256" key="1">
    <source>
        <dbReference type="ARBA" id="ARBA00023015"/>
    </source>
</evidence>
<dbReference type="PANTHER" id="PTHR30146">
    <property type="entry name" value="LACI-RELATED TRANSCRIPTIONAL REPRESSOR"/>
    <property type="match status" value="1"/>
</dbReference>
<keyword evidence="1" id="KW-0805">Transcription regulation</keyword>
<dbReference type="Pfam" id="PF13377">
    <property type="entry name" value="Peripla_BP_3"/>
    <property type="match status" value="1"/>
</dbReference>
<sequence length="333" mass="36100">MRDVADRCGLSVGTVSRVLNGNATVAQDIRRRVEVAIDALGYVPNRIAQSMRKRATNAVGCLVTDIRLTIAANLVSGAESRLREAGYDLFLASTHNDPVKEEGIWRFFRERQLDAIISVSTDDQSAERAGLLQSLRMPVVLWERDGGENFDSVLTDHYSGCLEACSYLLDLGHERIALVGGRSTVWAGREMERGYRAAMAQAGRDVDPALLFSADTFTHAACSELLREENGVTAIIGVLDVIVLICKVARAAGRVIPKSLSLISIGDSDTLNMNAPAISAIRYDAERHGRTAAEFVLDRLGDSPPGNARRLILPIELIVRQSCGQPVAASEAI</sequence>
<dbReference type="Proteomes" id="UP000001989">
    <property type="component" value="Chromosome"/>
</dbReference>
<evidence type="ECO:0000256" key="3">
    <source>
        <dbReference type="ARBA" id="ARBA00023163"/>
    </source>
</evidence>
<dbReference type="AlphaFoldDB" id="A0A9J9HF89"/>
<name>A0A9J9HF89_RHIWR</name>
<dbReference type="Gene3D" id="3.40.50.2300">
    <property type="match status" value="2"/>
</dbReference>
<gene>
    <name evidence="5" type="ordered locus">Swit_4142</name>
</gene>
<keyword evidence="2" id="KW-0238">DNA-binding</keyword>
<dbReference type="SMART" id="SM00354">
    <property type="entry name" value="HTH_LACI"/>
    <property type="match status" value="1"/>
</dbReference>
<keyword evidence="3" id="KW-0804">Transcription</keyword>
<dbReference type="KEGG" id="swi:Swit_4142"/>
<protein>
    <submittedName>
        <fullName evidence="5">Transcriptional regulator, LacI family</fullName>
    </submittedName>
</protein>
<reference evidence="5 6" key="1">
    <citation type="journal article" date="2010" name="J. Bacteriol.">
        <title>Genome sequence of the dioxin-mineralizing bacterium Sphingomonas wittichii RW1.</title>
        <authorList>
            <person name="Miller T.R."/>
            <person name="Delcher A.L."/>
            <person name="Salzberg S.L."/>
            <person name="Saunders E."/>
            <person name="Detter J.C."/>
            <person name="Halden R.U."/>
        </authorList>
    </citation>
    <scope>NUCLEOTIDE SEQUENCE [LARGE SCALE GENOMIC DNA]</scope>
    <source>
        <strain evidence="6">DSM 6014 / CCUG 31198 / JCM 15750 / NBRC 105917 / EY 4224 / RW1</strain>
    </source>
</reference>
<dbReference type="GO" id="GO:0003700">
    <property type="term" value="F:DNA-binding transcription factor activity"/>
    <property type="evidence" value="ECO:0007669"/>
    <property type="project" value="TreeGrafter"/>
</dbReference>
<dbReference type="InterPro" id="IPR010982">
    <property type="entry name" value="Lambda_DNA-bd_dom_sf"/>
</dbReference>
<accession>A0A9J9HF89</accession>
<feature type="domain" description="HTH lacI-type" evidence="4">
    <location>
        <begin position="1"/>
        <end position="53"/>
    </location>
</feature>
<dbReference type="SUPFAM" id="SSF47413">
    <property type="entry name" value="lambda repressor-like DNA-binding domains"/>
    <property type="match status" value="1"/>
</dbReference>
<dbReference type="Gene3D" id="1.10.260.40">
    <property type="entry name" value="lambda repressor-like DNA-binding domains"/>
    <property type="match status" value="1"/>
</dbReference>
<keyword evidence="6" id="KW-1185">Reference proteome</keyword>
<evidence type="ECO:0000313" key="6">
    <source>
        <dbReference type="Proteomes" id="UP000001989"/>
    </source>
</evidence>